<dbReference type="Gene3D" id="1.10.10.10">
    <property type="entry name" value="Winged helix-like DNA-binding domain superfamily/Winged helix DNA-binding domain"/>
    <property type="match status" value="1"/>
</dbReference>
<dbReference type="PANTHER" id="PTHR39515:SF2">
    <property type="entry name" value="HTH-TYPE TRANSCRIPTIONAL REGULATOR RV0880"/>
    <property type="match status" value="1"/>
</dbReference>
<feature type="domain" description="HTH marR-type" evidence="1">
    <location>
        <begin position="25"/>
        <end position="124"/>
    </location>
</feature>
<dbReference type="GO" id="GO:0003677">
    <property type="term" value="F:DNA binding"/>
    <property type="evidence" value="ECO:0007669"/>
    <property type="project" value="UniProtKB-KW"/>
</dbReference>
<dbReference type="EMBL" id="RJKE01000001">
    <property type="protein sequence ID" value="ROO86192.1"/>
    <property type="molecule type" value="Genomic_DNA"/>
</dbReference>
<dbReference type="SMART" id="SM00347">
    <property type="entry name" value="HTH_MARR"/>
    <property type="match status" value="1"/>
</dbReference>
<dbReference type="OrthoDB" id="3211876at2"/>
<dbReference type="Pfam" id="PF12802">
    <property type="entry name" value="MarR_2"/>
    <property type="match status" value="1"/>
</dbReference>
<protein>
    <submittedName>
        <fullName evidence="2">DNA-binding MarR family transcriptional regulator</fullName>
    </submittedName>
</protein>
<dbReference type="Proteomes" id="UP000272400">
    <property type="component" value="Unassembled WGS sequence"/>
</dbReference>
<keyword evidence="3" id="KW-1185">Reference proteome</keyword>
<evidence type="ECO:0000313" key="3">
    <source>
        <dbReference type="Proteomes" id="UP000272400"/>
    </source>
</evidence>
<dbReference type="InterPro" id="IPR000835">
    <property type="entry name" value="HTH_MarR-typ"/>
</dbReference>
<reference evidence="2 3" key="1">
    <citation type="submission" date="2018-11" db="EMBL/GenBank/DDBJ databases">
        <title>Sequencing the genomes of 1000 actinobacteria strains.</title>
        <authorList>
            <person name="Klenk H.-P."/>
        </authorList>
    </citation>
    <scope>NUCLEOTIDE SEQUENCE [LARGE SCALE GENOMIC DNA]</scope>
    <source>
        <strain evidence="2 3">DSM 44254</strain>
    </source>
</reference>
<organism evidence="2 3">
    <name type="scientific">Actinocorallia herbida</name>
    <dbReference type="NCBI Taxonomy" id="58109"/>
    <lineage>
        <taxon>Bacteria</taxon>
        <taxon>Bacillati</taxon>
        <taxon>Actinomycetota</taxon>
        <taxon>Actinomycetes</taxon>
        <taxon>Streptosporangiales</taxon>
        <taxon>Thermomonosporaceae</taxon>
        <taxon>Actinocorallia</taxon>
    </lineage>
</organism>
<evidence type="ECO:0000259" key="1">
    <source>
        <dbReference type="SMART" id="SM00347"/>
    </source>
</evidence>
<accession>A0A3N1CY32</accession>
<sequence length="142" mass="15334">MAQNLPQLLGAARHWFETGLASAMEADGEQPISYAQQLVFSALDAEGTTVAELARRMGVARQSAHQAVHALIGMGLLCQEPDPDSARRRRIRMTAEGRRIDAVARGHIARMEGALADRIGPATVTALTEALRTDWGPPLTPR</sequence>
<dbReference type="InterPro" id="IPR036390">
    <property type="entry name" value="WH_DNA-bd_sf"/>
</dbReference>
<dbReference type="AlphaFoldDB" id="A0A3N1CY32"/>
<dbReference type="InterPro" id="IPR052526">
    <property type="entry name" value="HTH-type_Bedaq_tolerance"/>
</dbReference>
<evidence type="ECO:0000313" key="2">
    <source>
        <dbReference type="EMBL" id="ROO86192.1"/>
    </source>
</evidence>
<dbReference type="PANTHER" id="PTHR39515">
    <property type="entry name" value="CONSERVED PROTEIN"/>
    <property type="match status" value="1"/>
</dbReference>
<dbReference type="GO" id="GO:0003700">
    <property type="term" value="F:DNA-binding transcription factor activity"/>
    <property type="evidence" value="ECO:0007669"/>
    <property type="project" value="InterPro"/>
</dbReference>
<dbReference type="InterPro" id="IPR036388">
    <property type="entry name" value="WH-like_DNA-bd_sf"/>
</dbReference>
<comment type="caution">
    <text evidence="2">The sequence shown here is derived from an EMBL/GenBank/DDBJ whole genome shotgun (WGS) entry which is preliminary data.</text>
</comment>
<dbReference type="RefSeq" id="WP_123665615.1">
    <property type="nucleotide sequence ID" value="NZ_RJKE01000001.1"/>
</dbReference>
<name>A0A3N1CY32_9ACTN</name>
<keyword evidence="2" id="KW-0238">DNA-binding</keyword>
<proteinExistence type="predicted"/>
<dbReference type="SUPFAM" id="SSF46785">
    <property type="entry name" value="Winged helix' DNA-binding domain"/>
    <property type="match status" value="1"/>
</dbReference>
<gene>
    <name evidence="2" type="ORF">EDD29_3755</name>
</gene>